<comment type="caution">
    <text evidence="1">The sequence shown here is derived from an EMBL/GenBank/DDBJ whole genome shotgun (WGS) entry which is preliminary data.</text>
</comment>
<gene>
    <name evidence="1" type="primary">dpdH</name>
    <name evidence="1" type="ORF">ACFSJD_15435</name>
</gene>
<dbReference type="EMBL" id="JBHUCO010000015">
    <property type="protein sequence ID" value="MFD1518888.1"/>
    <property type="molecule type" value="Genomic_DNA"/>
</dbReference>
<proteinExistence type="predicted"/>
<keyword evidence="2" id="KW-1185">Reference proteome</keyword>
<protein>
    <submittedName>
        <fullName evidence="1">Protein DpdH</fullName>
    </submittedName>
</protein>
<organism evidence="1 2">
    <name type="scientific">Pseudonocardia yunnanensis</name>
    <dbReference type="NCBI Taxonomy" id="58107"/>
    <lineage>
        <taxon>Bacteria</taxon>
        <taxon>Bacillati</taxon>
        <taxon>Actinomycetota</taxon>
        <taxon>Actinomycetes</taxon>
        <taxon>Pseudonocardiales</taxon>
        <taxon>Pseudonocardiaceae</taxon>
        <taxon>Pseudonocardia</taxon>
    </lineage>
</organism>
<accession>A0ABW4ETB2</accession>
<dbReference type="Proteomes" id="UP001597114">
    <property type="component" value="Unassembled WGS sequence"/>
</dbReference>
<evidence type="ECO:0000313" key="1">
    <source>
        <dbReference type="EMBL" id="MFD1518888.1"/>
    </source>
</evidence>
<reference evidence="2" key="1">
    <citation type="journal article" date="2019" name="Int. J. Syst. Evol. Microbiol.">
        <title>The Global Catalogue of Microorganisms (GCM) 10K type strain sequencing project: providing services to taxonomists for standard genome sequencing and annotation.</title>
        <authorList>
            <consortium name="The Broad Institute Genomics Platform"/>
            <consortium name="The Broad Institute Genome Sequencing Center for Infectious Disease"/>
            <person name="Wu L."/>
            <person name="Ma J."/>
        </authorList>
    </citation>
    <scope>NUCLEOTIDE SEQUENCE [LARGE SCALE GENOMIC DNA]</scope>
    <source>
        <strain evidence="2">CCM 7043</strain>
    </source>
</reference>
<evidence type="ECO:0000313" key="2">
    <source>
        <dbReference type="Proteomes" id="UP001597114"/>
    </source>
</evidence>
<dbReference type="NCBIfam" id="NF041065">
    <property type="entry name" value="DpdH"/>
    <property type="match status" value="1"/>
</dbReference>
<name>A0ABW4ETB2_9PSEU</name>
<sequence>MTARSFPVCWTREFVAETVSTEAVHADRAVFLATHRPLRVLQSSWDSGKTARVVDEQQVFDDFIDRRPVGGVVLMPVLGESGTGKSHLVRWVWEHLSDTPQRRVVYLPKTGTNLPAVVRALLLDLEGPSFDEIRTRVSRTTERYDRERLPYELLARLAIAVRFHQSDTLDPAQRPLVKMLTSDKGLPALLNDYEYNRHLVRPDGVLSRLASEIQRGRQEGEHERPFGFTAEDLRPADIKSGDMGEAARRIFQQLLGLPELITCAAEVLNANLDKAVLRLADLGAGQLQQAMLDIRRELYGRGQEIVLLVEDFAVIQGVQGDLLDAVSEPGIRGGRQELATVRTLLAVTPGYYKDNIPETFRTRAMASVPYSYQLDVPIETDGGVDDQHLVDFVGRYLNAARLGADVLRSDINGDGVVPNACRTCTVQSRCHVAFGTTSDGFGLYPYSQRAVARAVRLSMPRDSIDFNPRRILGRVVRHVLDNYDSALRAGEFPSEAFRGEFAKDDRGDLSAAQADYLTRQDPEHARRIPLLELWGTGTVENLHEGIHEAFRLPRLPDEMVKAARERAPVSVDPTPAGAGTRDRDVAAAKLAVVDEWHHGGILSQAVANDLRQIIREAIVAHVNWGDLGLATPTEATRRSLLVDRRGNGVIIEGAYGDRDLDAPSAATVVLKRGPGTATLFRALLERKARGTWDFPGGPEQQRRFTRKLDEWGATMVDAVRADLGLDRPGTLQAAVEVSLLGARLLNLDGSQSHTTEKILDCLFNVAADRAAPDTPLYKDEQVRSETWTRAARRHAGARSAVVTQLRGIVGVAQGDGGEQLVDAETLRPLLAMVRTTWRETSGLDLPDWLGRPHKSLGAELQGAVEDQWERLQGLCREVEGYLGDDDPEEMISAVEEALSSAQQAVPGALALDPMQVKADMVRARSFPWKAVRQLAEEFADSNGESQGVETWARKFALGSVDRGPNMQEMLTFLRSYGKSLDAVRRRTEQQLSAQPESPVDELEQLLDQAERAVAIWSGADV</sequence>
<dbReference type="RefSeq" id="WP_344718161.1">
    <property type="nucleotide sequence ID" value="NZ_BAAAUS010000001.1"/>
</dbReference>